<accession>A0A2L1ULE0</accession>
<dbReference type="PANTHER" id="PTHR40455">
    <property type="entry name" value="ANTITOXIN HIGA"/>
    <property type="match status" value="1"/>
</dbReference>
<name>A0A2L1ULE0_9GAMM</name>
<dbReference type="InterPro" id="IPR010982">
    <property type="entry name" value="Lambda_DNA-bd_dom_sf"/>
</dbReference>
<dbReference type="AlphaFoldDB" id="A0A2L1ULE0"/>
<dbReference type="InterPro" id="IPR001387">
    <property type="entry name" value="Cro/C1-type_HTH"/>
</dbReference>
<dbReference type="OrthoDB" id="5771335at2"/>
<dbReference type="PROSITE" id="PS50943">
    <property type="entry name" value="HTH_CROC1"/>
    <property type="match status" value="1"/>
</dbReference>
<dbReference type="KEGG" id="rox:BV494_01845"/>
<keyword evidence="3" id="KW-1185">Reference proteome</keyword>
<dbReference type="InterPro" id="IPR039060">
    <property type="entry name" value="Antitox_HigA"/>
</dbReference>
<evidence type="ECO:0000259" key="1">
    <source>
        <dbReference type="PROSITE" id="PS50943"/>
    </source>
</evidence>
<dbReference type="Proteomes" id="UP000239197">
    <property type="component" value="Chromosome"/>
</dbReference>
<feature type="domain" description="HTH cro/C1-type" evidence="1">
    <location>
        <begin position="82"/>
        <end position="135"/>
    </location>
</feature>
<dbReference type="Pfam" id="PF01381">
    <property type="entry name" value="HTH_3"/>
    <property type="match status" value="1"/>
</dbReference>
<dbReference type="EMBL" id="CP019062">
    <property type="protein sequence ID" value="AVF33743.1"/>
    <property type="molecule type" value="Genomic_DNA"/>
</dbReference>
<sequence length="137" mass="15146">MIAEAIEASKALMKAVPLLGGSTSTADYKSALELIDYLIEHDDENPLIEFLSAKIESYERLHADFVPFNTALENLPRGVEALRQLMKDYGLKQSDLREEIGGKSLVSQILSGKRSLTVEHIRALAVRFNVPTSVFIG</sequence>
<gene>
    <name evidence="2" type="ORF">BV494_01845</name>
</gene>
<protein>
    <submittedName>
        <fullName evidence="2">Transcriptional regulator</fullName>
    </submittedName>
</protein>
<dbReference type="GO" id="GO:0006355">
    <property type="term" value="P:regulation of DNA-templated transcription"/>
    <property type="evidence" value="ECO:0007669"/>
    <property type="project" value="InterPro"/>
</dbReference>
<dbReference type="CDD" id="cd00093">
    <property type="entry name" value="HTH_XRE"/>
    <property type="match status" value="1"/>
</dbReference>
<dbReference type="SUPFAM" id="SSF47413">
    <property type="entry name" value="lambda repressor-like DNA-binding domains"/>
    <property type="match status" value="1"/>
</dbReference>
<dbReference type="Gene3D" id="1.10.260.40">
    <property type="entry name" value="lambda repressor-like DNA-binding domains"/>
    <property type="match status" value="1"/>
</dbReference>
<evidence type="ECO:0000313" key="2">
    <source>
        <dbReference type="EMBL" id="AVF33743.1"/>
    </source>
</evidence>
<dbReference type="RefSeq" id="WP_104921310.1">
    <property type="nucleotide sequence ID" value="NZ_CP019062.1"/>
</dbReference>
<reference evidence="3" key="1">
    <citation type="submission" date="2017-01" db="EMBL/GenBank/DDBJ databases">
        <title>Genome sequence of Rouxiella sp. ERMR1:05.</title>
        <authorList>
            <person name="Kumar R."/>
            <person name="Singh D."/>
            <person name="Kumar S."/>
        </authorList>
    </citation>
    <scope>NUCLEOTIDE SEQUENCE [LARGE SCALE GENOMIC DNA]</scope>
    <source>
        <strain evidence="3">ERMR1:05</strain>
    </source>
</reference>
<dbReference type="SMART" id="SM00530">
    <property type="entry name" value="HTH_XRE"/>
    <property type="match status" value="1"/>
</dbReference>
<dbReference type="PANTHER" id="PTHR40455:SF1">
    <property type="entry name" value="ANTITOXIN HIGA"/>
    <property type="match status" value="1"/>
</dbReference>
<evidence type="ECO:0000313" key="3">
    <source>
        <dbReference type="Proteomes" id="UP000239197"/>
    </source>
</evidence>
<organism evidence="2 3">
    <name type="scientific">Rahnella sikkimica</name>
    <dbReference type="NCBI Taxonomy" id="1805933"/>
    <lineage>
        <taxon>Bacteria</taxon>
        <taxon>Pseudomonadati</taxon>
        <taxon>Pseudomonadota</taxon>
        <taxon>Gammaproteobacteria</taxon>
        <taxon>Enterobacterales</taxon>
        <taxon>Yersiniaceae</taxon>
        <taxon>Rahnella</taxon>
    </lineage>
</organism>
<proteinExistence type="predicted"/>
<dbReference type="GO" id="GO:0001046">
    <property type="term" value="F:core promoter sequence-specific DNA binding"/>
    <property type="evidence" value="ECO:0007669"/>
    <property type="project" value="TreeGrafter"/>
</dbReference>